<accession>A0A212KJT6</accession>
<dbReference type="InterPro" id="IPR006528">
    <property type="entry name" value="Phage_head_morphogenesis_dom"/>
</dbReference>
<feature type="domain" description="Phage head morphogenesis" evidence="1">
    <location>
        <begin position="161"/>
        <end position="261"/>
    </location>
</feature>
<evidence type="ECO:0000259" key="1">
    <source>
        <dbReference type="Pfam" id="PF04233"/>
    </source>
</evidence>
<name>A0A212KJT6_9PROT</name>
<dbReference type="EMBL" id="FLUO01000002">
    <property type="protein sequence ID" value="SBW11996.1"/>
    <property type="molecule type" value="Genomic_DNA"/>
</dbReference>
<gene>
    <name evidence="2" type="ORF">KL86APRO_20391</name>
</gene>
<evidence type="ECO:0000313" key="2">
    <source>
        <dbReference type="EMBL" id="SBW11996.1"/>
    </source>
</evidence>
<dbReference type="AlphaFoldDB" id="A0A212KJT6"/>
<sequence length="455" mass="49688">MPPDAPVDPEFDAERKRQMKRLPAIQADTFAEVGRLLDQASDEIQGILNDAPTDYQSWSLPNLQQSIGRAGAALAEDMATAGRDAADRGWRAGVDLVDEPVRVAFAQSLSALLGEVDTRQLMAMRSFLTAKMKDVATETVNRINSELGMVMIGARSPSEAIQRVDELLGGDAHGRAVTILRTETGRAYSMASAERMAQAKEAGVKVQKQWRRSGKRHSRISHDVADGQIQDVDQPFKVGGTTMMYPRDPKAPAKEAINCGCCSLPYMSSWEVAHPRNRPMTKAELDGSETKRRLGEVRSQAYAAWIRRIDKGTIRAAGNAETVGTITPTLAQAVQARGVDLKSTDIGISDRRVAHMLRDAKRARKQAVPAGLVQALPAHLANPRAVLWDRRSSEPQLLYVVEVPGQKRLAKFAVKLRKTDNRARHRTENAIASAGLVDAATLGDENAYEILMGGI</sequence>
<dbReference type="Pfam" id="PF04233">
    <property type="entry name" value="Phage_Mu_F"/>
    <property type="match status" value="1"/>
</dbReference>
<reference evidence="2" key="1">
    <citation type="submission" date="2016-04" db="EMBL/GenBank/DDBJ databases">
        <authorList>
            <person name="Evans L.H."/>
            <person name="Alamgir A."/>
            <person name="Owens N."/>
            <person name="Weber N.D."/>
            <person name="Virtaneva K."/>
            <person name="Barbian K."/>
            <person name="Babar A."/>
            <person name="Rosenke K."/>
        </authorList>
    </citation>
    <scope>NUCLEOTIDE SEQUENCE</scope>
    <source>
        <strain evidence="2">86</strain>
    </source>
</reference>
<proteinExistence type="predicted"/>
<organism evidence="2">
    <name type="scientific">uncultured Alphaproteobacteria bacterium</name>
    <dbReference type="NCBI Taxonomy" id="91750"/>
    <lineage>
        <taxon>Bacteria</taxon>
        <taxon>Pseudomonadati</taxon>
        <taxon>Pseudomonadota</taxon>
        <taxon>Alphaproteobacteria</taxon>
        <taxon>environmental samples</taxon>
    </lineage>
</organism>
<protein>
    <recommendedName>
        <fullName evidence="1">Phage head morphogenesis domain-containing protein</fullName>
    </recommendedName>
</protein>